<dbReference type="Pfam" id="PF02906">
    <property type="entry name" value="Fe_hyd_lg_C"/>
    <property type="match status" value="1"/>
</dbReference>
<keyword evidence="2" id="KW-0479">Metal-binding</keyword>
<evidence type="ECO:0000313" key="5">
    <source>
        <dbReference type="Proteomes" id="UP000192501"/>
    </source>
</evidence>
<protein>
    <submittedName>
        <fullName evidence="4">NAR1</fullName>
    </submittedName>
</protein>
<comment type="caution">
    <text evidence="4">The sequence shown here is derived from an EMBL/GenBank/DDBJ whole genome shotgun (WGS) entry which is preliminary data.</text>
</comment>
<dbReference type="VEuPathDB" id="MicrosporidiaDB:A0H76_332"/>
<sequence length="231" mass="27254">MNLECIKGDPSTITLNDCLACTGCIENDELERFKSDISSLNRKDRYSFIISPYSKISIYNRLIQKIKKITNFKEFEIYLINFIKIFFNTNKIIDYSYFYKPEDNNISSECPAVVLYIERQYPKVLKYLNTNKTYQQMVADFIMKVNDQNTKVASIIQCYDKKDEFYRDNTKIDLLVGTSEFYTKIEKELINFINTRNLNNLSIKNKEKSYNYSGNKEMISGKVNILNFLIN</sequence>
<evidence type="ECO:0000256" key="1">
    <source>
        <dbReference type="ARBA" id="ARBA00006596"/>
    </source>
</evidence>
<dbReference type="InterPro" id="IPR050340">
    <property type="entry name" value="Cytosolic_Fe-S_CAF"/>
</dbReference>
<dbReference type="SUPFAM" id="SSF53920">
    <property type="entry name" value="Fe-only hydrogenase"/>
    <property type="match status" value="1"/>
</dbReference>
<keyword evidence="2" id="KW-0408">Iron</keyword>
<feature type="domain" description="Iron hydrogenase large subunit C-terminal" evidence="3">
    <location>
        <begin position="104"/>
        <end position="199"/>
    </location>
</feature>
<name>A0A1X0QBT4_9MICR</name>
<accession>A0A1X0QBT4</accession>
<comment type="similarity">
    <text evidence="1">Belongs to the NARF family.</text>
</comment>
<dbReference type="VEuPathDB" id="MicrosporidiaDB:HERIO_1970"/>
<gene>
    <name evidence="4" type="primary">NAR1</name>
    <name evidence="4" type="ORF">A0H76_332</name>
</gene>
<dbReference type="InterPro" id="IPR004108">
    <property type="entry name" value="Fe_hydrogenase_lsu_C"/>
</dbReference>
<keyword evidence="2" id="KW-0004">4Fe-4S</keyword>
<evidence type="ECO:0000256" key="2">
    <source>
        <dbReference type="ARBA" id="ARBA00022485"/>
    </source>
</evidence>
<reference evidence="4 5" key="1">
    <citation type="journal article" date="2017" name="Environ. Microbiol.">
        <title>Decay of the glycolytic pathway and adaptation to intranuclear parasitism within Enterocytozoonidae microsporidia.</title>
        <authorList>
            <person name="Wiredu Boakye D."/>
            <person name="Jaroenlak P."/>
            <person name="Prachumwat A."/>
            <person name="Williams T.A."/>
            <person name="Bateman K.S."/>
            <person name="Itsathitphaisarn O."/>
            <person name="Sritunyalucksana K."/>
            <person name="Paszkiewicz K.H."/>
            <person name="Moore K.A."/>
            <person name="Stentiford G.D."/>
            <person name="Williams B.A."/>
        </authorList>
    </citation>
    <scope>NUCLEOTIDE SEQUENCE [LARGE SCALE GENOMIC DNA]</scope>
    <source>
        <strain evidence="5">canceri</strain>
    </source>
</reference>
<proteinExistence type="inferred from homology"/>
<dbReference type="AlphaFoldDB" id="A0A1X0QBT4"/>
<evidence type="ECO:0000313" key="4">
    <source>
        <dbReference type="EMBL" id="ORD97259.1"/>
    </source>
</evidence>
<dbReference type="GO" id="GO:0051539">
    <property type="term" value="F:4 iron, 4 sulfur cluster binding"/>
    <property type="evidence" value="ECO:0007669"/>
    <property type="project" value="UniProtKB-KW"/>
</dbReference>
<evidence type="ECO:0000259" key="3">
    <source>
        <dbReference type="Pfam" id="PF02906"/>
    </source>
</evidence>
<dbReference type="PANTHER" id="PTHR11615">
    <property type="entry name" value="NITRATE, FORMATE, IRON DEHYDROGENASE"/>
    <property type="match status" value="1"/>
</dbReference>
<keyword evidence="2" id="KW-0411">Iron-sulfur</keyword>
<dbReference type="EMBL" id="LTAI01001044">
    <property type="protein sequence ID" value="ORD97259.1"/>
    <property type="molecule type" value="Genomic_DNA"/>
</dbReference>
<dbReference type="Gene3D" id="3.40.950.10">
    <property type="entry name" value="Fe-only Hydrogenase (Larger Subunit), Chain L, domain 3"/>
    <property type="match status" value="1"/>
</dbReference>
<dbReference type="InterPro" id="IPR009016">
    <property type="entry name" value="Fe_hydrogenase"/>
</dbReference>
<organism evidence="4 5">
    <name type="scientific">Hepatospora eriocheir</name>
    <dbReference type="NCBI Taxonomy" id="1081669"/>
    <lineage>
        <taxon>Eukaryota</taxon>
        <taxon>Fungi</taxon>
        <taxon>Fungi incertae sedis</taxon>
        <taxon>Microsporidia</taxon>
        <taxon>Hepatosporidae</taxon>
        <taxon>Hepatospora</taxon>
    </lineage>
</organism>
<dbReference type="Proteomes" id="UP000192501">
    <property type="component" value="Unassembled WGS sequence"/>
</dbReference>